<organism evidence="1 2">
    <name type="scientific">Vigna angularis var. angularis</name>
    <dbReference type="NCBI Taxonomy" id="157739"/>
    <lineage>
        <taxon>Eukaryota</taxon>
        <taxon>Viridiplantae</taxon>
        <taxon>Streptophyta</taxon>
        <taxon>Embryophyta</taxon>
        <taxon>Tracheophyta</taxon>
        <taxon>Spermatophyta</taxon>
        <taxon>Magnoliopsida</taxon>
        <taxon>eudicotyledons</taxon>
        <taxon>Gunneridae</taxon>
        <taxon>Pentapetalae</taxon>
        <taxon>rosids</taxon>
        <taxon>fabids</taxon>
        <taxon>Fabales</taxon>
        <taxon>Fabaceae</taxon>
        <taxon>Papilionoideae</taxon>
        <taxon>50 kb inversion clade</taxon>
        <taxon>NPAAA clade</taxon>
        <taxon>indigoferoid/millettioid clade</taxon>
        <taxon>Phaseoleae</taxon>
        <taxon>Vigna</taxon>
    </lineage>
</organism>
<name>A0A0S3RSH3_PHAAN</name>
<proteinExistence type="predicted"/>
<gene>
    <name evidence="1" type="primary">Vigan.04G067100</name>
    <name evidence="1" type="ORF">VIGAN_04067100</name>
</gene>
<accession>A0A0S3RSH3</accession>
<keyword evidence="2" id="KW-1185">Reference proteome</keyword>
<evidence type="ECO:0000313" key="2">
    <source>
        <dbReference type="Proteomes" id="UP000291084"/>
    </source>
</evidence>
<dbReference type="EMBL" id="AP015037">
    <property type="protein sequence ID" value="BAT83512.1"/>
    <property type="molecule type" value="Genomic_DNA"/>
</dbReference>
<dbReference type="AlphaFoldDB" id="A0A0S3RSH3"/>
<reference evidence="1 2" key="1">
    <citation type="journal article" date="2015" name="Sci. Rep.">
        <title>The power of single molecule real-time sequencing technology in the de novo assembly of a eukaryotic genome.</title>
        <authorList>
            <person name="Sakai H."/>
            <person name="Naito K."/>
            <person name="Ogiso-Tanaka E."/>
            <person name="Takahashi Y."/>
            <person name="Iseki K."/>
            <person name="Muto C."/>
            <person name="Satou K."/>
            <person name="Teruya K."/>
            <person name="Shiroma A."/>
            <person name="Shimoji M."/>
            <person name="Hirano T."/>
            <person name="Itoh T."/>
            <person name="Kaga A."/>
            <person name="Tomooka N."/>
        </authorList>
    </citation>
    <scope>NUCLEOTIDE SEQUENCE [LARGE SCALE GENOMIC DNA]</scope>
    <source>
        <strain evidence="2">cv. Shumari</strain>
    </source>
</reference>
<evidence type="ECO:0000313" key="1">
    <source>
        <dbReference type="EMBL" id="BAT83512.1"/>
    </source>
</evidence>
<sequence>MNCVATTILHPDGVVAGMPSTVVTGRDINNDRTLGPNGTATVFGFDDGPSGPTISLYTTGKVLVGCGGAELQIVSMYIEGRARLLQSKEGGPSRLLALLTRQIKHLL</sequence>
<dbReference type="Proteomes" id="UP000291084">
    <property type="component" value="Chromosome 4"/>
</dbReference>
<protein>
    <submittedName>
        <fullName evidence="1">Uncharacterized protein</fullName>
    </submittedName>
</protein>